<dbReference type="PROSITE" id="PS50075">
    <property type="entry name" value="CARRIER"/>
    <property type="match status" value="1"/>
</dbReference>
<dbReference type="SUPFAM" id="SSF47336">
    <property type="entry name" value="ACP-like"/>
    <property type="match status" value="1"/>
</dbReference>
<evidence type="ECO:0000313" key="7">
    <source>
        <dbReference type="EMBL" id="MBO4204847.1"/>
    </source>
</evidence>
<reference evidence="7 8" key="1">
    <citation type="submission" date="2019-12" db="EMBL/GenBank/DDBJ databases">
        <title>Whole genome sequencing of endophytic Actinobacterium Micromonospora sp. MPMI6T.</title>
        <authorList>
            <person name="Evv R."/>
            <person name="Podile A.R."/>
        </authorList>
    </citation>
    <scope>NUCLEOTIDE SEQUENCE [LARGE SCALE GENOMIC DNA]</scope>
    <source>
        <strain evidence="7 8">MPMI6</strain>
    </source>
</reference>
<dbReference type="InterPro" id="IPR036291">
    <property type="entry name" value="NAD(P)-bd_dom_sf"/>
</dbReference>
<dbReference type="InterPro" id="IPR010071">
    <property type="entry name" value="AA_adenyl_dom"/>
</dbReference>
<dbReference type="Gene3D" id="3.40.50.1820">
    <property type="entry name" value="alpha/beta hydrolase"/>
    <property type="match status" value="1"/>
</dbReference>
<comment type="caution">
    <text evidence="7">The sequence shown here is derived from an EMBL/GenBank/DDBJ whole genome shotgun (WGS) entry which is preliminary data.</text>
</comment>
<dbReference type="PANTHER" id="PTHR45527:SF1">
    <property type="entry name" value="FATTY ACID SYNTHASE"/>
    <property type="match status" value="1"/>
</dbReference>
<feature type="compositionally biased region" description="Gly residues" evidence="5">
    <location>
        <begin position="1106"/>
        <end position="1121"/>
    </location>
</feature>
<dbReference type="Gene3D" id="3.30.559.10">
    <property type="entry name" value="Chloramphenicol acetyltransferase-like domain"/>
    <property type="match status" value="1"/>
</dbReference>
<dbReference type="InterPro" id="IPR029058">
    <property type="entry name" value="AB_hydrolase_fold"/>
</dbReference>
<dbReference type="InterPro" id="IPR013120">
    <property type="entry name" value="FAR_NAD-bd"/>
</dbReference>
<accession>A0ABS3VK09</accession>
<dbReference type="PROSITE" id="PS00455">
    <property type="entry name" value="AMP_BINDING"/>
    <property type="match status" value="1"/>
</dbReference>
<name>A0ABS3VK09_MICEH</name>
<dbReference type="InterPro" id="IPR045851">
    <property type="entry name" value="AMP-bd_C_sf"/>
</dbReference>
<dbReference type="CDD" id="cd05235">
    <property type="entry name" value="SDR_e1"/>
    <property type="match status" value="1"/>
</dbReference>
<dbReference type="InterPro" id="IPR025110">
    <property type="entry name" value="AMP-bd_C"/>
</dbReference>
<dbReference type="RefSeq" id="WP_208811032.1">
    <property type="nucleotide sequence ID" value="NZ_WVUH01000007.1"/>
</dbReference>
<protein>
    <submittedName>
        <fullName evidence="7">Amino acid adenylation domain-containing protein</fullName>
    </submittedName>
</protein>
<comment type="cofactor">
    <cofactor evidence="1">
        <name>pantetheine 4'-phosphate</name>
        <dbReference type="ChEBI" id="CHEBI:47942"/>
    </cofactor>
</comment>
<dbReference type="NCBIfam" id="TIGR01746">
    <property type="entry name" value="Thioester-redct"/>
    <property type="match status" value="1"/>
</dbReference>
<dbReference type="InterPro" id="IPR020806">
    <property type="entry name" value="PKS_PP-bd"/>
</dbReference>
<evidence type="ECO:0000256" key="5">
    <source>
        <dbReference type="SAM" id="MobiDB-lite"/>
    </source>
</evidence>
<dbReference type="Pfam" id="PF00550">
    <property type="entry name" value="PP-binding"/>
    <property type="match status" value="1"/>
</dbReference>
<dbReference type="SUPFAM" id="SSF52777">
    <property type="entry name" value="CoA-dependent acyltransferases"/>
    <property type="match status" value="2"/>
</dbReference>
<dbReference type="InterPro" id="IPR000873">
    <property type="entry name" value="AMP-dep_synth/lig_dom"/>
</dbReference>
<evidence type="ECO:0000256" key="3">
    <source>
        <dbReference type="ARBA" id="ARBA00022553"/>
    </source>
</evidence>
<dbReference type="Gene3D" id="2.30.38.10">
    <property type="entry name" value="Luciferase, Domain 3"/>
    <property type="match status" value="1"/>
</dbReference>
<dbReference type="InterPro" id="IPR010080">
    <property type="entry name" value="Thioester_reductase-like_dom"/>
</dbReference>
<evidence type="ECO:0000259" key="6">
    <source>
        <dbReference type="PROSITE" id="PS50075"/>
    </source>
</evidence>
<gene>
    <name evidence="7" type="ORF">GSF22_02325</name>
</gene>
<dbReference type="InterPro" id="IPR023213">
    <property type="entry name" value="CAT-like_dom_sf"/>
</dbReference>
<dbReference type="Pfam" id="PF07993">
    <property type="entry name" value="NAD_binding_4"/>
    <property type="match status" value="1"/>
</dbReference>
<dbReference type="Pfam" id="PF00668">
    <property type="entry name" value="Condensation"/>
    <property type="match status" value="1"/>
</dbReference>
<dbReference type="Gene3D" id="3.30.300.30">
    <property type="match status" value="1"/>
</dbReference>
<evidence type="ECO:0000313" key="8">
    <source>
        <dbReference type="Proteomes" id="UP000823521"/>
    </source>
</evidence>
<dbReference type="SMART" id="SM00823">
    <property type="entry name" value="PKS_PP"/>
    <property type="match status" value="1"/>
</dbReference>
<dbReference type="PANTHER" id="PTHR45527">
    <property type="entry name" value="NONRIBOSOMAL PEPTIDE SYNTHETASE"/>
    <property type="match status" value="1"/>
</dbReference>
<proteinExistence type="predicted"/>
<keyword evidence="2" id="KW-0596">Phosphopantetheine</keyword>
<dbReference type="InterPro" id="IPR036736">
    <property type="entry name" value="ACP-like_sf"/>
</dbReference>
<dbReference type="CDD" id="cd05930">
    <property type="entry name" value="A_NRPS"/>
    <property type="match status" value="1"/>
</dbReference>
<evidence type="ECO:0000256" key="2">
    <source>
        <dbReference type="ARBA" id="ARBA00022450"/>
    </source>
</evidence>
<evidence type="ECO:0000256" key="4">
    <source>
        <dbReference type="ARBA" id="ARBA00022598"/>
    </source>
</evidence>
<keyword evidence="4" id="KW-0436">Ligase</keyword>
<dbReference type="InterPro" id="IPR020845">
    <property type="entry name" value="AMP-binding_CS"/>
</dbReference>
<evidence type="ECO:0000256" key="1">
    <source>
        <dbReference type="ARBA" id="ARBA00001957"/>
    </source>
</evidence>
<dbReference type="InterPro" id="IPR001242">
    <property type="entry name" value="Condensation_dom"/>
</dbReference>
<dbReference type="SUPFAM" id="SSF56801">
    <property type="entry name" value="Acetyl-CoA synthetase-like"/>
    <property type="match status" value="1"/>
</dbReference>
<feature type="region of interest" description="Disordered" evidence="5">
    <location>
        <begin position="1102"/>
        <end position="1123"/>
    </location>
</feature>
<dbReference type="PIRSF" id="PIRSF001617">
    <property type="entry name" value="Alpha-AR"/>
    <property type="match status" value="1"/>
</dbReference>
<dbReference type="InterPro" id="IPR009081">
    <property type="entry name" value="PP-bd_ACP"/>
</dbReference>
<dbReference type="Proteomes" id="UP000823521">
    <property type="component" value="Unassembled WGS sequence"/>
</dbReference>
<dbReference type="NCBIfam" id="TIGR01733">
    <property type="entry name" value="AA-adenyl-dom"/>
    <property type="match status" value="1"/>
</dbReference>
<dbReference type="Pfam" id="PF00501">
    <property type="entry name" value="AMP-binding"/>
    <property type="match status" value="1"/>
</dbReference>
<dbReference type="SUPFAM" id="SSF51735">
    <property type="entry name" value="NAD(P)-binding Rossmann-fold domains"/>
    <property type="match status" value="1"/>
</dbReference>
<dbReference type="Gene3D" id="3.30.559.30">
    <property type="entry name" value="Nonribosomal peptide synthetase, condensation domain"/>
    <property type="match status" value="1"/>
</dbReference>
<feature type="domain" description="Carrier" evidence="6">
    <location>
        <begin position="1027"/>
        <end position="1102"/>
    </location>
</feature>
<feature type="region of interest" description="Disordered" evidence="5">
    <location>
        <begin position="818"/>
        <end position="838"/>
    </location>
</feature>
<sequence length="1519" mass="162538">MTDQADQLLAVLLARRGIGLAVSQTIRPGGRDGDLPLSPAQQRIWFLDRLGVGDSSYLLSGAHRLRGELRVDALAGAVRRLVHRHEPLRTAFVEADGVPAQRVLGVDDPRLELPLPVVDLSGTPAADQERRLARLVRHEASRPFDLGVPPLVRATLVRLATDDHVLLLSYHHIVCDDISTGLLFAELTAGYDALLAGPAPLPAPPPVQFADYVRWLGERDRGLLGEQEEYWQAHLAGAPALLDLPTDRPRPGTPGAPGDTCAFTLSAELTAAVARLRAETDCTLFTVLLAAFTIVLAEQSGQDDVVVGVPVTNRSLPELEDMVGMFVNTLALRTDLGGDPTLREALGRVRRTCLGGLGHRDVPLERVTELVAPERDPGHHPLFQVMFVLNPAGDGQPSMSGLTVQAEGAPTGTARFDLTLVMVDGGDRLTGRLDHHAGLFDPSTVRRLVDRLVRALTALTTTPYRRLSELELGDPDERRLLAAGLRPAPLPGSGMPSPSDSSGFPGYAHDLVAAQTARTPDAPAVTDADGTVSYRELGRRADRLAWRLYALGVRPETPVALALPAGPDGIAGILGILRAGGAYLPLDPGHPPQRLAALLADSGTRVLVTAVAHRDLFAGLGLSVVCVDELTGPPAPDRPPPAVARRPDQLAYVVYTSGSTGRPKGVMVSHATLSRLTVAFRDAHGFGPGQRILMIPPLTFDASVGDVFPALASGAALTVHPEPAALTGPALVELCGEQRITAVDAPSALWQRWVDDLDGHRLPDDLPLSVMMVGGERVPADKLAAWQRLTGGRVAFYNHYGPTEATVCATVHRVDPVDRTPGAGRVPPDVADGPGDLPIGRPLPHVRAYVLGTRQRPRPLGTVGELYLGGDCLARGYLGRPDLTARMFVPDPFSDVPGARMYRTGDLARVRLDGTLEFLGRVDRQVKIRGHRIEPAEIETVLGQHPQLAGTVVVARGQRLVAFVVPRSATAVPDRDELHAFLRDRLPEYLVPAVFVTLDRLPLTAHGKVDQRRLPADDGGADQPFQAPGTPTEARLAQVWAEVLGRDRVGARDGFFDLGGHSLLAAPLLARVNREFGVRLPLRALFESPRLDAFATLVDRHRDGGAGRGGHTGTGGPGGSRGVRRADLRAEATLPDDVCADLTGRPAPVAADRASDVLLTGATGFLGAFLLDELLRRTGADVHCLVRASSVGAAMNRIEQNLRWYGRWRPEYAARIAPVPGELAAPRLGLPARDFDALAEQVDVIYHNGGAVHFAQPYEQLRPANVNGTVEVLRLAGRARPSALHHVSTLGVYLGAYRSGTIRESDPPEWPDGLWGGYNESKWVADTLVRAARGRGLPVSVHRPARVTGDSRTGAGSPDDYFSRLLTTFVQVNAVPMLDHPEDAAPVDYVAAAIVALSRRAEHLGRDHHYHNPRTIGYDGIAAVLRGHGYPVRSMPYEHWHAEVTRVAAEDPGRLALGPFTSTLPPTAGPREHPVFDCARTEAAVAPDGITCPAADAGLLGRYVGFLTRSGALPAPGIR</sequence>
<dbReference type="EMBL" id="WVUH01000007">
    <property type="protein sequence ID" value="MBO4204847.1"/>
    <property type="molecule type" value="Genomic_DNA"/>
</dbReference>
<keyword evidence="3" id="KW-0597">Phosphoprotein</keyword>
<keyword evidence="8" id="KW-1185">Reference proteome</keyword>
<dbReference type="CDD" id="cd19531">
    <property type="entry name" value="LCL_NRPS-like"/>
    <property type="match status" value="1"/>
</dbReference>
<dbReference type="Pfam" id="PF13193">
    <property type="entry name" value="AMP-binding_C"/>
    <property type="match status" value="1"/>
</dbReference>
<organism evidence="7 8">
    <name type="scientific">Micromonospora echinofusca</name>
    <dbReference type="NCBI Taxonomy" id="47858"/>
    <lineage>
        <taxon>Bacteria</taxon>
        <taxon>Bacillati</taxon>
        <taxon>Actinomycetota</taxon>
        <taxon>Actinomycetes</taxon>
        <taxon>Micromonosporales</taxon>
        <taxon>Micromonosporaceae</taxon>
        <taxon>Micromonospora</taxon>
    </lineage>
</organism>
<dbReference type="Gene3D" id="3.40.50.980">
    <property type="match status" value="2"/>
</dbReference>
<dbReference type="Gene3D" id="3.40.50.720">
    <property type="entry name" value="NAD(P)-binding Rossmann-like Domain"/>
    <property type="match status" value="1"/>
</dbReference>